<protein>
    <recommendedName>
        <fullName evidence="4">Transporter substrate-binding domain-containing protein</fullName>
    </recommendedName>
</protein>
<comment type="caution">
    <text evidence="2">The sequence shown here is derived from an EMBL/GenBank/DDBJ whole genome shotgun (WGS) entry which is preliminary data.</text>
</comment>
<evidence type="ECO:0000256" key="1">
    <source>
        <dbReference type="SAM" id="SignalP"/>
    </source>
</evidence>
<accession>A0ABQ5YN35</accession>
<keyword evidence="3" id="KW-1185">Reference proteome</keyword>
<feature type="chain" id="PRO_5046579071" description="Transporter substrate-binding domain-containing protein" evidence="1">
    <location>
        <begin position="22"/>
        <end position="257"/>
    </location>
</feature>
<keyword evidence="1" id="KW-0732">Signal</keyword>
<feature type="signal peptide" evidence="1">
    <location>
        <begin position="1"/>
        <end position="21"/>
    </location>
</feature>
<evidence type="ECO:0000313" key="3">
    <source>
        <dbReference type="Proteomes" id="UP001156706"/>
    </source>
</evidence>
<dbReference type="SUPFAM" id="SSF53850">
    <property type="entry name" value="Periplasmic binding protein-like II"/>
    <property type="match status" value="1"/>
</dbReference>
<gene>
    <name evidence="2" type="ORF">GCM10007907_39670</name>
</gene>
<organism evidence="2 3">
    <name type="scientific">Chitinimonas prasina</name>
    <dbReference type="NCBI Taxonomy" id="1434937"/>
    <lineage>
        <taxon>Bacteria</taxon>
        <taxon>Pseudomonadati</taxon>
        <taxon>Pseudomonadota</taxon>
        <taxon>Betaproteobacteria</taxon>
        <taxon>Neisseriales</taxon>
        <taxon>Chitinibacteraceae</taxon>
        <taxon>Chitinimonas</taxon>
    </lineage>
</organism>
<evidence type="ECO:0008006" key="4">
    <source>
        <dbReference type="Google" id="ProtNLM"/>
    </source>
</evidence>
<proteinExistence type="predicted"/>
<reference evidence="3" key="1">
    <citation type="journal article" date="2019" name="Int. J. Syst. Evol. Microbiol.">
        <title>The Global Catalogue of Microorganisms (GCM) 10K type strain sequencing project: providing services to taxonomists for standard genome sequencing and annotation.</title>
        <authorList>
            <consortium name="The Broad Institute Genomics Platform"/>
            <consortium name="The Broad Institute Genome Sequencing Center for Infectious Disease"/>
            <person name="Wu L."/>
            <person name="Ma J."/>
        </authorList>
    </citation>
    <scope>NUCLEOTIDE SEQUENCE [LARGE SCALE GENOMIC DNA]</scope>
    <source>
        <strain evidence="3">NBRC 110044</strain>
    </source>
</reference>
<dbReference type="EMBL" id="BSOG01000007">
    <property type="protein sequence ID" value="GLR15177.1"/>
    <property type="molecule type" value="Genomic_DNA"/>
</dbReference>
<name>A0ABQ5YN35_9NEIS</name>
<evidence type="ECO:0000313" key="2">
    <source>
        <dbReference type="EMBL" id="GLR15177.1"/>
    </source>
</evidence>
<dbReference type="Proteomes" id="UP001156706">
    <property type="component" value="Unassembled WGS sequence"/>
</dbReference>
<sequence length="257" mass="28146">MRAATYLRALLALMCCALLQAAPSGEPVTVMVESYPPFVNEGGTAPAGPYVQAFTQLAAAQGVAARMQLVPIRRALLMAEKSPGHCVLALNYAAETTEVLLYLGRVAPMYVWAYAKRGWSGRLTRVGDLKRYRVGAINMAELRLLLEQEGVAYEPLQISGKGAQMLAAGRFDVLLSDIGPALETANSVAPLERRLVVLRADRWLACHPKTSPLVVAKLRLALREGLFAESTEPIWSRHGLSDYYQQVRREWPGATKP</sequence>